<evidence type="ECO:0000313" key="2">
    <source>
        <dbReference type="Proteomes" id="UP001642409"/>
    </source>
</evidence>
<accession>A0ABP1LMV1</accession>
<proteinExistence type="predicted"/>
<protein>
    <submittedName>
        <fullName evidence="1">Hypothetical_protein</fullName>
    </submittedName>
</protein>
<evidence type="ECO:0000313" key="1">
    <source>
        <dbReference type="EMBL" id="CAL6086541.1"/>
    </source>
</evidence>
<name>A0ABP1LMV1_9EUKA</name>
<keyword evidence="2" id="KW-1185">Reference proteome</keyword>
<dbReference type="Proteomes" id="UP001642409">
    <property type="component" value="Unassembled WGS sequence"/>
</dbReference>
<reference evidence="1 2" key="1">
    <citation type="submission" date="2024-07" db="EMBL/GenBank/DDBJ databases">
        <authorList>
            <person name="Akdeniz Z."/>
        </authorList>
    </citation>
    <scope>NUCLEOTIDE SEQUENCE [LARGE SCALE GENOMIC DNA]</scope>
</reference>
<dbReference type="EMBL" id="CAXDID020000394">
    <property type="protein sequence ID" value="CAL6086541.1"/>
    <property type="molecule type" value="Genomic_DNA"/>
</dbReference>
<organism evidence="1 2">
    <name type="scientific">Hexamita inflata</name>
    <dbReference type="NCBI Taxonomy" id="28002"/>
    <lineage>
        <taxon>Eukaryota</taxon>
        <taxon>Metamonada</taxon>
        <taxon>Diplomonadida</taxon>
        <taxon>Hexamitidae</taxon>
        <taxon>Hexamitinae</taxon>
        <taxon>Hexamita</taxon>
    </lineage>
</organism>
<sequence>MHLFASVISELIYRINQKPADEERFMVAIGYADDILIMVTPGREKDAIRIAMAEYERLKLEVNTNKTSSNDKTLFENNSGIVTYLGQEFGQDAKPLTDQILANVQERIGSLFDLDISLHNRQHIIRKMYPNMCKLWTTCRCMRRYARISRNISKQTMSQLKASGKLQKRAQRRTNAVCSIPQMQRWSSLNIPRTTLQPHEIRPVRERTTHKRTRRRRFVKEKEDLIPTQCPNCGGKNSSYHETNCKKAQEYHIGVHDKIVDHIEQVLRQYKAVKVSKENHNRLYDGIKPDIAINYRGERIYLDVGITWYKEKYYKAKVKHYQGYEAKIIPIIVGKNCTLHKESHHNCFQRN</sequence>
<comment type="caution">
    <text evidence="1">The sequence shown here is derived from an EMBL/GenBank/DDBJ whole genome shotgun (WGS) entry which is preliminary data.</text>
</comment>
<gene>
    <name evidence="1" type="ORF">HINF_LOCUS63215</name>
</gene>